<evidence type="ECO:0000313" key="1">
    <source>
        <dbReference type="EMBL" id="KAH8003634.1"/>
    </source>
</evidence>
<gene>
    <name evidence="1" type="ORF">K3G42_022006</name>
</gene>
<dbReference type="Proteomes" id="UP000827872">
    <property type="component" value="Linkage Group LG09"/>
</dbReference>
<keyword evidence="2" id="KW-1185">Reference proteome</keyword>
<accession>A0ACB8FED4</accession>
<name>A0ACB8FED4_9SAUR</name>
<sequence>MPPRFLCGGDFFPFCLAFALSRWENSWVGSLLQFCPANGGIYRWSMENSVVTELNHRNGLLRLLGATREIGSALTRMCMRHRSIESKLRQFSSALIDCLINPLQEQMEEWKKAVNQLDKDHAKVSSPGQPIWAQDKPR</sequence>
<evidence type="ECO:0000313" key="2">
    <source>
        <dbReference type="Proteomes" id="UP000827872"/>
    </source>
</evidence>
<proteinExistence type="predicted"/>
<reference evidence="1" key="1">
    <citation type="submission" date="2021-08" db="EMBL/GenBank/DDBJ databases">
        <title>The first chromosome-level gecko genome reveals the dynamic sex chromosomes of Neotropical dwarf geckos (Sphaerodactylidae: Sphaerodactylus).</title>
        <authorList>
            <person name="Pinto B.J."/>
            <person name="Keating S.E."/>
            <person name="Gamble T."/>
        </authorList>
    </citation>
    <scope>NUCLEOTIDE SEQUENCE</scope>
    <source>
        <strain evidence="1">TG3544</strain>
    </source>
</reference>
<dbReference type="EMBL" id="CM037622">
    <property type="protein sequence ID" value="KAH8003634.1"/>
    <property type="molecule type" value="Genomic_DNA"/>
</dbReference>
<organism evidence="1 2">
    <name type="scientific">Sphaerodactylus townsendi</name>
    <dbReference type="NCBI Taxonomy" id="933632"/>
    <lineage>
        <taxon>Eukaryota</taxon>
        <taxon>Metazoa</taxon>
        <taxon>Chordata</taxon>
        <taxon>Craniata</taxon>
        <taxon>Vertebrata</taxon>
        <taxon>Euteleostomi</taxon>
        <taxon>Lepidosauria</taxon>
        <taxon>Squamata</taxon>
        <taxon>Bifurcata</taxon>
        <taxon>Gekkota</taxon>
        <taxon>Sphaerodactylidae</taxon>
        <taxon>Sphaerodactylus</taxon>
    </lineage>
</organism>
<protein>
    <submittedName>
        <fullName evidence="1">Uncharacterized protein</fullName>
    </submittedName>
</protein>
<comment type="caution">
    <text evidence="1">The sequence shown here is derived from an EMBL/GenBank/DDBJ whole genome shotgun (WGS) entry which is preliminary data.</text>
</comment>